<sequence>MTADPAFRAEMELADRYGIPHSQLTGAGSGRWTALDRAKALAFLAYRRHVCDGCGTRAAEWDERAGGDRFAYVAETVRCPGCELVEMERERVPDGAEGRGVKIGLRPRKE</sequence>
<evidence type="ECO:0000313" key="1">
    <source>
        <dbReference type="EMBL" id="TQF05566.1"/>
    </source>
</evidence>
<protein>
    <submittedName>
        <fullName evidence="1">Uncharacterized protein</fullName>
    </submittedName>
</protein>
<dbReference type="OrthoDB" id="4160509at2"/>
<reference evidence="1 2" key="1">
    <citation type="submission" date="2019-06" db="EMBL/GenBank/DDBJ databases">
        <title>Description of Kitasatospora acidophila sp. nov. isolated from pine grove soil, and reclassification of Streptomyces novaecaesareae to Kitasatospora novaeceasareae comb. nov.</title>
        <authorList>
            <person name="Kim M.J."/>
        </authorList>
    </citation>
    <scope>NUCLEOTIDE SEQUENCE [LARGE SCALE GENOMIC DNA]</scope>
    <source>
        <strain evidence="1 2">MMS16-CNU292</strain>
    </source>
</reference>
<name>A0A540W962_9ACTN</name>
<gene>
    <name evidence="1" type="ORF">E6W39_29220</name>
</gene>
<dbReference type="AlphaFoldDB" id="A0A540W962"/>
<evidence type="ECO:0000313" key="2">
    <source>
        <dbReference type="Proteomes" id="UP000319103"/>
    </source>
</evidence>
<organism evidence="1 2">
    <name type="scientific">Kitasatospora acidiphila</name>
    <dbReference type="NCBI Taxonomy" id="2567942"/>
    <lineage>
        <taxon>Bacteria</taxon>
        <taxon>Bacillati</taxon>
        <taxon>Actinomycetota</taxon>
        <taxon>Actinomycetes</taxon>
        <taxon>Kitasatosporales</taxon>
        <taxon>Streptomycetaceae</taxon>
        <taxon>Kitasatospora</taxon>
    </lineage>
</organism>
<dbReference type="Proteomes" id="UP000319103">
    <property type="component" value="Unassembled WGS sequence"/>
</dbReference>
<comment type="caution">
    <text evidence="1">The sequence shown here is derived from an EMBL/GenBank/DDBJ whole genome shotgun (WGS) entry which is preliminary data.</text>
</comment>
<dbReference type="EMBL" id="VIGB01000003">
    <property type="protein sequence ID" value="TQF05566.1"/>
    <property type="molecule type" value="Genomic_DNA"/>
</dbReference>
<proteinExistence type="predicted"/>
<keyword evidence="2" id="KW-1185">Reference proteome</keyword>
<accession>A0A540W962</accession>